<evidence type="ECO:0000256" key="1">
    <source>
        <dbReference type="SAM" id="MobiDB-lite"/>
    </source>
</evidence>
<accession>A0A0F9GHM8</accession>
<gene>
    <name evidence="2" type="ORF">LCGC14_1825490</name>
</gene>
<feature type="region of interest" description="Disordered" evidence="1">
    <location>
        <begin position="1"/>
        <end position="21"/>
    </location>
</feature>
<proteinExistence type="predicted"/>
<name>A0A0F9GHM8_9ZZZZ</name>
<dbReference type="AlphaFoldDB" id="A0A0F9GHM8"/>
<feature type="non-terminal residue" evidence="2">
    <location>
        <position position="21"/>
    </location>
</feature>
<evidence type="ECO:0000313" key="2">
    <source>
        <dbReference type="EMBL" id="KKL98324.1"/>
    </source>
</evidence>
<organism evidence="2">
    <name type="scientific">marine sediment metagenome</name>
    <dbReference type="NCBI Taxonomy" id="412755"/>
    <lineage>
        <taxon>unclassified sequences</taxon>
        <taxon>metagenomes</taxon>
        <taxon>ecological metagenomes</taxon>
    </lineage>
</organism>
<dbReference type="EMBL" id="LAZR01017950">
    <property type="protein sequence ID" value="KKL98324.1"/>
    <property type="molecule type" value="Genomic_DNA"/>
</dbReference>
<sequence>MTDAITLDPQEMETAKHQCER</sequence>
<comment type="caution">
    <text evidence="2">The sequence shown here is derived from an EMBL/GenBank/DDBJ whole genome shotgun (WGS) entry which is preliminary data.</text>
</comment>
<protein>
    <submittedName>
        <fullName evidence="2">Uncharacterized protein</fullName>
    </submittedName>
</protein>
<reference evidence="2" key="1">
    <citation type="journal article" date="2015" name="Nature">
        <title>Complex archaea that bridge the gap between prokaryotes and eukaryotes.</title>
        <authorList>
            <person name="Spang A."/>
            <person name="Saw J.H."/>
            <person name="Jorgensen S.L."/>
            <person name="Zaremba-Niedzwiedzka K."/>
            <person name="Martijn J."/>
            <person name="Lind A.E."/>
            <person name="van Eijk R."/>
            <person name="Schleper C."/>
            <person name="Guy L."/>
            <person name="Ettema T.J."/>
        </authorList>
    </citation>
    <scope>NUCLEOTIDE SEQUENCE</scope>
</reference>